<evidence type="ECO:0000313" key="6">
    <source>
        <dbReference type="Proteomes" id="UP000245535"/>
    </source>
</evidence>
<evidence type="ECO:0000256" key="2">
    <source>
        <dbReference type="ARBA" id="ARBA00022679"/>
    </source>
</evidence>
<dbReference type="Gene3D" id="3.30.750.70">
    <property type="entry name" value="4-hydroxybutyrate coenzyme like domains"/>
    <property type="match status" value="1"/>
</dbReference>
<dbReference type="PANTHER" id="PTHR21432">
    <property type="entry name" value="ACETYL-COA HYDROLASE-RELATED"/>
    <property type="match status" value="1"/>
</dbReference>
<dbReference type="InterPro" id="IPR046433">
    <property type="entry name" value="ActCoA_hydro"/>
</dbReference>
<comment type="caution">
    <text evidence="5">The sequence shown here is derived from an EMBL/GenBank/DDBJ whole genome shotgun (WGS) entry which is preliminary data.</text>
</comment>
<name>A0A315Z976_SEDFL</name>
<dbReference type="RefSeq" id="WP_109618794.1">
    <property type="nucleotide sequence ID" value="NZ_QGDO01000003.1"/>
</dbReference>
<keyword evidence="2" id="KW-0808">Transferase</keyword>
<organism evidence="5 6">
    <name type="scientific">Sediminitomix flava</name>
    <dbReference type="NCBI Taxonomy" id="379075"/>
    <lineage>
        <taxon>Bacteria</taxon>
        <taxon>Pseudomonadati</taxon>
        <taxon>Bacteroidota</taxon>
        <taxon>Cytophagia</taxon>
        <taxon>Cytophagales</taxon>
        <taxon>Flammeovirgaceae</taxon>
        <taxon>Sediminitomix</taxon>
    </lineage>
</organism>
<evidence type="ECO:0000259" key="4">
    <source>
        <dbReference type="Pfam" id="PF13336"/>
    </source>
</evidence>
<evidence type="ECO:0000256" key="1">
    <source>
        <dbReference type="ARBA" id="ARBA00009632"/>
    </source>
</evidence>
<dbReference type="PANTHER" id="PTHR21432:SF20">
    <property type="entry name" value="ACETYL-COA HYDROLASE"/>
    <property type="match status" value="1"/>
</dbReference>
<gene>
    <name evidence="5" type="ORF">BC781_103376</name>
</gene>
<keyword evidence="5" id="KW-0378">Hydrolase</keyword>
<dbReference type="Proteomes" id="UP000245535">
    <property type="component" value="Unassembled WGS sequence"/>
</dbReference>
<reference evidence="5 6" key="1">
    <citation type="submission" date="2018-03" db="EMBL/GenBank/DDBJ databases">
        <title>Genomic Encyclopedia of Archaeal and Bacterial Type Strains, Phase II (KMG-II): from individual species to whole genera.</title>
        <authorList>
            <person name="Goeker M."/>
        </authorList>
    </citation>
    <scope>NUCLEOTIDE SEQUENCE [LARGE SCALE GENOMIC DNA]</scope>
    <source>
        <strain evidence="5 6">DSM 28229</strain>
    </source>
</reference>
<dbReference type="SUPFAM" id="SSF100950">
    <property type="entry name" value="NagB/RpiA/CoA transferase-like"/>
    <property type="match status" value="2"/>
</dbReference>
<dbReference type="GO" id="GO:0006083">
    <property type="term" value="P:acetate metabolic process"/>
    <property type="evidence" value="ECO:0007669"/>
    <property type="project" value="InterPro"/>
</dbReference>
<dbReference type="GO" id="GO:0008775">
    <property type="term" value="F:acetate CoA-transferase activity"/>
    <property type="evidence" value="ECO:0007669"/>
    <property type="project" value="InterPro"/>
</dbReference>
<dbReference type="Gene3D" id="3.40.1080.20">
    <property type="entry name" value="Acetyl-CoA hydrolase/transferase C-terminal domain"/>
    <property type="match status" value="1"/>
</dbReference>
<dbReference type="EMBL" id="QGDO01000003">
    <property type="protein sequence ID" value="PWJ42126.1"/>
    <property type="molecule type" value="Genomic_DNA"/>
</dbReference>
<dbReference type="AlphaFoldDB" id="A0A315Z976"/>
<dbReference type="GO" id="GO:0016787">
    <property type="term" value="F:hydrolase activity"/>
    <property type="evidence" value="ECO:0007669"/>
    <property type="project" value="UniProtKB-KW"/>
</dbReference>
<accession>A0A315Z976</accession>
<dbReference type="Pfam" id="PF02550">
    <property type="entry name" value="AcetylCoA_hydro"/>
    <property type="match status" value="1"/>
</dbReference>
<evidence type="ECO:0000259" key="3">
    <source>
        <dbReference type="Pfam" id="PF02550"/>
    </source>
</evidence>
<feature type="domain" description="Acetyl-CoA hydrolase/transferase N-terminal" evidence="3">
    <location>
        <begin position="6"/>
        <end position="173"/>
    </location>
</feature>
<evidence type="ECO:0000313" key="5">
    <source>
        <dbReference type="EMBL" id="PWJ42126.1"/>
    </source>
</evidence>
<dbReference type="InterPro" id="IPR003702">
    <property type="entry name" value="ActCoA_hydro_N"/>
</dbReference>
<dbReference type="InterPro" id="IPR026888">
    <property type="entry name" value="AcetylCoA_hyd_C"/>
</dbReference>
<sequence length="434" mass="46957">MNINYTSAEEAVKLIKSGDNVLIQGGSATPQALTKAMTERYTELSDIDVYHIHTEGYAEYAYAPYNESFNTHAFFIGGNMRKAVQQGSAQYVPIFLSEIPSLFCQGIIPLDVVMVNVSVPDKHGFCSLGVSVDVVAQAIKCAKTVIAQINPQMPRTFGDGIIHISEFQACVEVDEPLYEMKFASSTPEEVAIGNHIAGLIEDGATLQMGIGGIPNAVLHQLHSHKNLGVHTEMFSEGLIDLVEKGIVNGSEKKIHTGKIISGFAMGTRRLYDFMDDNPDIEMLDISHVNDTAVIRQNPKVTAINSAIEVDITGQVCADSIGPRMYSGVGGQMDFMRGAALSKGGKPIIALPSITAKGVSKISPMLKEGAGVVTTRAHVRYIVTEYGVADLYGKDLLQRAKEMIKIAHPAHREHLEEQAMRRFGKGVLNVAAATV</sequence>
<feature type="domain" description="Acetyl-CoA hydrolase/transferase C-terminal" evidence="4">
    <location>
        <begin position="266"/>
        <end position="418"/>
    </location>
</feature>
<dbReference type="InterPro" id="IPR038460">
    <property type="entry name" value="AcetylCoA_hyd_C_sf"/>
</dbReference>
<protein>
    <submittedName>
        <fullName evidence="5">Acyl-CoA hydrolase</fullName>
    </submittedName>
</protein>
<dbReference type="OrthoDB" id="9801795at2"/>
<dbReference type="Pfam" id="PF13336">
    <property type="entry name" value="AcetylCoA_hyd_C"/>
    <property type="match status" value="1"/>
</dbReference>
<comment type="similarity">
    <text evidence="1">Belongs to the acetyl-CoA hydrolase/transferase family.</text>
</comment>
<dbReference type="Gene3D" id="3.40.1080.10">
    <property type="entry name" value="Glutaconate Coenzyme A-transferase"/>
    <property type="match status" value="1"/>
</dbReference>
<proteinExistence type="inferred from homology"/>
<keyword evidence="6" id="KW-1185">Reference proteome</keyword>
<dbReference type="InterPro" id="IPR037171">
    <property type="entry name" value="NagB/RpiA_transferase-like"/>
</dbReference>